<dbReference type="InterPro" id="IPR005162">
    <property type="entry name" value="Retrotrans_gag_dom"/>
</dbReference>
<gene>
    <name evidence="10" type="ORF">RJ639_003370</name>
</gene>
<dbReference type="SUPFAM" id="SSF53098">
    <property type="entry name" value="Ribonuclease H-like"/>
    <property type="match status" value="1"/>
</dbReference>
<evidence type="ECO:0000256" key="5">
    <source>
        <dbReference type="ARBA" id="ARBA00022801"/>
    </source>
</evidence>
<feature type="compositionally biased region" description="Low complexity" evidence="8">
    <location>
        <begin position="450"/>
        <end position="460"/>
    </location>
</feature>
<evidence type="ECO:0000256" key="6">
    <source>
        <dbReference type="ARBA" id="ARBA00022918"/>
    </source>
</evidence>
<feature type="region of interest" description="Disordered" evidence="8">
    <location>
        <begin position="337"/>
        <end position="374"/>
    </location>
</feature>
<evidence type="ECO:0000256" key="8">
    <source>
        <dbReference type="SAM" id="MobiDB-lite"/>
    </source>
</evidence>
<dbReference type="AlphaFoldDB" id="A0AA88VYX4"/>
<evidence type="ECO:0000313" key="11">
    <source>
        <dbReference type="Proteomes" id="UP001188597"/>
    </source>
</evidence>
<comment type="caution">
    <text evidence="10">The sequence shown here is derived from an EMBL/GenBank/DDBJ whole genome shotgun (WGS) entry which is preliminary data.</text>
</comment>
<feature type="compositionally biased region" description="Polar residues" evidence="8">
    <location>
        <begin position="96"/>
        <end position="113"/>
    </location>
</feature>
<dbReference type="InterPro" id="IPR043502">
    <property type="entry name" value="DNA/RNA_pol_sf"/>
</dbReference>
<dbReference type="InterPro" id="IPR041373">
    <property type="entry name" value="RT_RNaseH"/>
</dbReference>
<dbReference type="SUPFAM" id="SSF56672">
    <property type="entry name" value="DNA/RNA polymerases"/>
    <property type="match status" value="1"/>
</dbReference>
<feature type="region of interest" description="Disordered" evidence="8">
    <location>
        <begin position="446"/>
        <end position="486"/>
    </location>
</feature>
<keyword evidence="11" id="KW-1185">Reference proteome</keyword>
<evidence type="ECO:0000256" key="7">
    <source>
        <dbReference type="SAM" id="Coils"/>
    </source>
</evidence>
<keyword evidence="5" id="KW-0378">Hydrolase</keyword>
<feature type="compositionally biased region" description="Basic and acidic residues" evidence="8">
    <location>
        <begin position="355"/>
        <end position="367"/>
    </location>
</feature>
<dbReference type="GO" id="GO:0016787">
    <property type="term" value="F:hydrolase activity"/>
    <property type="evidence" value="ECO:0007669"/>
    <property type="project" value="UniProtKB-KW"/>
</dbReference>
<dbReference type="Gene3D" id="3.30.420.10">
    <property type="entry name" value="Ribonuclease H-like superfamily/Ribonuclease H"/>
    <property type="match status" value="1"/>
</dbReference>
<sequence length="1107" mass="124515">MIPTVVTAPASIAVVPPAMTFTPFANTVLHPLQTVGVPKPPTTGVTTDVTNTTPPAMDNQTDLMAVILAMQQSIEKLQAAIENPPRQSGPHRPPGTSKTPEQTSHIRHMTQTAEESDDERRNPRSKRQEENYYEAHSTRNTYANTGGNRAERYSNAPIIIGRPFTEEIDLFPTPPNFKMPPCESYDGTGDPMEHLARFTSGMNLHLVPDQIMCRAFLVTLKGATHVWFQHLPPHSISCWAQLAESFRSNFLTSRVQRKNSSALFRRIQGPKESLKSYYDRFNSEKLLIDHLDLGVTFAAMAKGVRPGTPLRFSLNKRPPENMSDLLDRVEKYLQAEEDSTMSHQEEIHSGQKRRDRPEGKNQDEPKRPRALLSKSFTPLNTTREHILHQIKGQNIIKWPKPMRGPAERRDTQVYCHFHKDHGHTTEECKVLQREIENLIAKGHLKQFVKNNQRQQSGGRNNPRRADEAPLKEPIAGGPSSSSRKAYARQVNLAQGQAKRTKASISLEFDDADLDGVSLPHDDALVITLRIDAFQVKRILVDTRSSAEIIFEDTFSQIGISDDRVKPISSPLYGFTGASAPVKRIASLTFIAGEGPRQAVHTLEFLIVKVRSSYNRILGRTGLNKLQAVASTYHLIMKFPTPARAGFVKGDQILARRCYVASCKAEETLSIDDQRDEKALRQFAVSAVLIREQDGRQFPIYYVSKVLQGAEQRYPKAKKLAFALLIAARKLRLYFQSHTIIVLTDKPLRRILHKPDLWGRLVPWSIELGEFDIHYRPRPSIKGQALANFIVECTFPIEEEQPLTSAQPEQFAWTLFVDGSSNASGSGAGLILNGPDGLTGMDILGPFPLATAQRKFVIVAIDYFTKWVEAEALASITKRKCEDFFWRAVVCRFGIPRVLITDNGKQFDNPTFQTFCTNLSIEQRFTSIAHPQTNGQTEVTNRTLLQGLKKKLDGAKGLWVDKLHKILWAYNTTTRAPMGETPFSLSFGTEALIPIEIGLPYLRLTTYDPVQNEEALRANLDLLDEQREQAAMRLAAYQHRVSKFYDQRVRPRIFRVGDLVMRRIIASAPPDAIGKIAPNWEGPYKVVKLGGPGAYHLETMDGKEIPRT</sequence>
<dbReference type="GO" id="GO:0004519">
    <property type="term" value="F:endonuclease activity"/>
    <property type="evidence" value="ECO:0007669"/>
    <property type="project" value="UniProtKB-KW"/>
</dbReference>
<dbReference type="GO" id="GO:0003676">
    <property type="term" value="F:nucleic acid binding"/>
    <property type="evidence" value="ECO:0007669"/>
    <property type="project" value="InterPro"/>
</dbReference>
<feature type="region of interest" description="Disordered" evidence="8">
    <location>
        <begin position="83"/>
        <end position="149"/>
    </location>
</feature>
<keyword evidence="4" id="KW-0255">Endonuclease</keyword>
<dbReference type="GO" id="GO:0015074">
    <property type="term" value="P:DNA integration"/>
    <property type="evidence" value="ECO:0007669"/>
    <property type="project" value="InterPro"/>
</dbReference>
<dbReference type="PANTHER" id="PTHR48475:SF2">
    <property type="entry name" value="RIBONUCLEASE H"/>
    <property type="match status" value="1"/>
</dbReference>
<feature type="coiled-coil region" evidence="7">
    <location>
        <begin position="1012"/>
        <end position="1039"/>
    </location>
</feature>
<dbReference type="InterPro" id="IPR036397">
    <property type="entry name" value="RNaseH_sf"/>
</dbReference>
<evidence type="ECO:0000256" key="1">
    <source>
        <dbReference type="ARBA" id="ARBA00022679"/>
    </source>
</evidence>
<reference evidence="10" key="1">
    <citation type="submission" date="2022-12" db="EMBL/GenBank/DDBJ databases">
        <title>Draft genome assemblies for two species of Escallonia (Escalloniales).</title>
        <authorList>
            <person name="Chanderbali A."/>
            <person name="Dervinis C."/>
            <person name="Anghel I."/>
            <person name="Soltis D."/>
            <person name="Soltis P."/>
            <person name="Zapata F."/>
        </authorList>
    </citation>
    <scope>NUCLEOTIDE SEQUENCE</scope>
    <source>
        <strain evidence="10">UCBG64.0493</strain>
        <tissue evidence="10">Leaf</tissue>
    </source>
</reference>
<dbReference type="PANTHER" id="PTHR48475">
    <property type="entry name" value="RIBONUCLEASE H"/>
    <property type="match status" value="1"/>
</dbReference>
<keyword evidence="7" id="KW-0175">Coiled coil</keyword>
<proteinExistence type="predicted"/>
<dbReference type="InterPro" id="IPR001584">
    <property type="entry name" value="Integrase_cat-core"/>
</dbReference>
<name>A0AA88VYX4_9ASTE</name>
<dbReference type="Proteomes" id="UP001188597">
    <property type="component" value="Unassembled WGS sequence"/>
</dbReference>
<dbReference type="Pfam" id="PF03732">
    <property type="entry name" value="Retrotrans_gag"/>
    <property type="match status" value="1"/>
</dbReference>
<accession>A0AA88VYX4</accession>
<evidence type="ECO:0000256" key="2">
    <source>
        <dbReference type="ARBA" id="ARBA00022695"/>
    </source>
</evidence>
<feature type="compositionally biased region" description="Polar residues" evidence="8">
    <location>
        <begin position="138"/>
        <end position="147"/>
    </location>
</feature>
<dbReference type="EMBL" id="JAVXUP010000959">
    <property type="protein sequence ID" value="KAK3018081.1"/>
    <property type="molecule type" value="Genomic_DNA"/>
</dbReference>
<keyword evidence="6" id="KW-0695">RNA-directed DNA polymerase</keyword>
<keyword evidence="3" id="KW-0540">Nuclease</keyword>
<keyword evidence="2" id="KW-0548">Nucleotidyltransferase</keyword>
<evidence type="ECO:0000259" key="9">
    <source>
        <dbReference type="PROSITE" id="PS50994"/>
    </source>
</evidence>
<keyword evidence="1" id="KW-0808">Transferase</keyword>
<dbReference type="InterPro" id="IPR012337">
    <property type="entry name" value="RNaseH-like_sf"/>
</dbReference>
<feature type="compositionally biased region" description="Basic and acidic residues" evidence="8">
    <location>
        <begin position="118"/>
        <end position="130"/>
    </location>
</feature>
<feature type="domain" description="Integrase catalytic" evidence="9">
    <location>
        <begin position="830"/>
        <end position="989"/>
    </location>
</feature>
<dbReference type="CDD" id="cd00303">
    <property type="entry name" value="retropepsin_like"/>
    <property type="match status" value="1"/>
</dbReference>
<dbReference type="Pfam" id="PF00665">
    <property type="entry name" value="rve"/>
    <property type="match status" value="1"/>
</dbReference>
<organism evidence="10 11">
    <name type="scientific">Escallonia herrerae</name>
    <dbReference type="NCBI Taxonomy" id="1293975"/>
    <lineage>
        <taxon>Eukaryota</taxon>
        <taxon>Viridiplantae</taxon>
        <taxon>Streptophyta</taxon>
        <taxon>Embryophyta</taxon>
        <taxon>Tracheophyta</taxon>
        <taxon>Spermatophyta</taxon>
        <taxon>Magnoliopsida</taxon>
        <taxon>eudicotyledons</taxon>
        <taxon>Gunneridae</taxon>
        <taxon>Pentapetalae</taxon>
        <taxon>asterids</taxon>
        <taxon>campanulids</taxon>
        <taxon>Escalloniales</taxon>
        <taxon>Escalloniaceae</taxon>
        <taxon>Escallonia</taxon>
    </lineage>
</organism>
<evidence type="ECO:0000256" key="3">
    <source>
        <dbReference type="ARBA" id="ARBA00022722"/>
    </source>
</evidence>
<dbReference type="PROSITE" id="PS50994">
    <property type="entry name" value="INTEGRASE"/>
    <property type="match status" value="1"/>
</dbReference>
<evidence type="ECO:0000256" key="4">
    <source>
        <dbReference type="ARBA" id="ARBA00022759"/>
    </source>
</evidence>
<evidence type="ECO:0000313" key="10">
    <source>
        <dbReference type="EMBL" id="KAK3018081.1"/>
    </source>
</evidence>
<protein>
    <recommendedName>
        <fullName evidence="9">Integrase catalytic domain-containing protein</fullName>
    </recommendedName>
</protein>
<dbReference type="Pfam" id="PF17917">
    <property type="entry name" value="RT_RNaseH"/>
    <property type="match status" value="1"/>
</dbReference>
<dbReference type="GO" id="GO:0003964">
    <property type="term" value="F:RNA-directed DNA polymerase activity"/>
    <property type="evidence" value="ECO:0007669"/>
    <property type="project" value="UniProtKB-KW"/>
</dbReference>